<evidence type="ECO:0000256" key="5">
    <source>
        <dbReference type="SAM" id="SignalP"/>
    </source>
</evidence>
<feature type="signal peptide" evidence="5">
    <location>
        <begin position="1"/>
        <end position="20"/>
    </location>
</feature>
<evidence type="ECO:0000256" key="1">
    <source>
        <dbReference type="ARBA" id="ARBA00009865"/>
    </source>
</evidence>
<keyword evidence="3 4" id="KW-0326">Glycosidase</keyword>
<accession>A0A6A6EKL5</accession>
<evidence type="ECO:0000256" key="2">
    <source>
        <dbReference type="ARBA" id="ARBA00022801"/>
    </source>
</evidence>
<dbReference type="Pfam" id="PF04616">
    <property type="entry name" value="Glyco_hydro_43"/>
    <property type="match status" value="2"/>
</dbReference>
<name>A0A6A6EKL5_9PEZI</name>
<dbReference type="InterPro" id="IPR051795">
    <property type="entry name" value="Glycosyl_Hydrlase_43"/>
</dbReference>
<dbReference type="SUPFAM" id="SSF75005">
    <property type="entry name" value="Arabinanase/levansucrase/invertase"/>
    <property type="match status" value="1"/>
</dbReference>
<evidence type="ECO:0000256" key="4">
    <source>
        <dbReference type="RuleBase" id="RU361187"/>
    </source>
</evidence>
<gene>
    <name evidence="6" type="ORF">K469DRAFT_808870</name>
</gene>
<dbReference type="PANTHER" id="PTHR42812">
    <property type="entry name" value="BETA-XYLOSIDASE"/>
    <property type="match status" value="1"/>
</dbReference>
<dbReference type="Proteomes" id="UP000800200">
    <property type="component" value="Unassembled WGS sequence"/>
</dbReference>
<dbReference type="PANTHER" id="PTHR42812:SF17">
    <property type="entry name" value="BETA-XYLOSIDASE C-TERMINAL CONCANAVALIN A-LIKE DOMAIN-CONTAINING PROTEIN-RELATED"/>
    <property type="match status" value="1"/>
</dbReference>
<keyword evidence="5" id="KW-0732">Signal</keyword>
<dbReference type="GO" id="GO:0005975">
    <property type="term" value="P:carbohydrate metabolic process"/>
    <property type="evidence" value="ECO:0007669"/>
    <property type="project" value="InterPro"/>
</dbReference>
<organism evidence="6 7">
    <name type="scientific">Zopfia rhizophila CBS 207.26</name>
    <dbReference type="NCBI Taxonomy" id="1314779"/>
    <lineage>
        <taxon>Eukaryota</taxon>
        <taxon>Fungi</taxon>
        <taxon>Dikarya</taxon>
        <taxon>Ascomycota</taxon>
        <taxon>Pezizomycotina</taxon>
        <taxon>Dothideomycetes</taxon>
        <taxon>Dothideomycetes incertae sedis</taxon>
        <taxon>Zopfiaceae</taxon>
        <taxon>Zopfia</taxon>
    </lineage>
</organism>
<dbReference type="InterPro" id="IPR006710">
    <property type="entry name" value="Glyco_hydro_43"/>
</dbReference>
<feature type="chain" id="PRO_5025647647" evidence="5">
    <location>
        <begin position="21"/>
        <end position="369"/>
    </location>
</feature>
<proteinExistence type="inferred from homology"/>
<protein>
    <submittedName>
        <fullName evidence="6">Glycoside hydrolase family 43 protein</fullName>
    </submittedName>
</protein>
<evidence type="ECO:0000313" key="7">
    <source>
        <dbReference type="Proteomes" id="UP000800200"/>
    </source>
</evidence>
<dbReference type="AlphaFoldDB" id="A0A6A6EKL5"/>
<comment type="similarity">
    <text evidence="1 4">Belongs to the glycosyl hydrolase 43 family.</text>
</comment>
<sequence length="369" mass="41216">MQALFLSSLLLAAAPNSTYTNSTPPSFHPDPSCIFIESWNNTFFCAASSFLSFPGIPVLASTNLRDWDTISHALHRSEQLPALANVTSQTGGIWAATLRFHHDTIYISTTLVFDERNHNDSSRWENVIFSTRNPQDSSSWSEPLHFSYDGYNPSLFWDDNGQTYVVGAHAWAIREGIDIFPIDLATGCGPHIYRKYGYYYLLAAGGGTFLGHMASIARSCSLLRPCESNPANPILANTNTTEYFQAVGHADLFQDKVGNRWSIALAMRVLLETGVAPMSCEAVLYPVTWKRGNGPFWRSGCIEIKSFSYPRRKQRRRAFYGTQKKCFSHESTSVSQCVCAFSLSKNTNSDNTTQITLVLMYYYTGTVTS</sequence>
<dbReference type="InterPro" id="IPR023296">
    <property type="entry name" value="Glyco_hydro_beta-prop_sf"/>
</dbReference>
<dbReference type="EMBL" id="ML994617">
    <property type="protein sequence ID" value="KAF2191472.1"/>
    <property type="molecule type" value="Genomic_DNA"/>
</dbReference>
<keyword evidence="7" id="KW-1185">Reference proteome</keyword>
<reference evidence="6" key="1">
    <citation type="journal article" date="2020" name="Stud. Mycol.">
        <title>101 Dothideomycetes genomes: a test case for predicting lifestyles and emergence of pathogens.</title>
        <authorList>
            <person name="Haridas S."/>
            <person name="Albert R."/>
            <person name="Binder M."/>
            <person name="Bloem J."/>
            <person name="Labutti K."/>
            <person name="Salamov A."/>
            <person name="Andreopoulos B."/>
            <person name="Baker S."/>
            <person name="Barry K."/>
            <person name="Bills G."/>
            <person name="Bluhm B."/>
            <person name="Cannon C."/>
            <person name="Castanera R."/>
            <person name="Culley D."/>
            <person name="Daum C."/>
            <person name="Ezra D."/>
            <person name="Gonzalez J."/>
            <person name="Henrissat B."/>
            <person name="Kuo A."/>
            <person name="Liang C."/>
            <person name="Lipzen A."/>
            <person name="Lutzoni F."/>
            <person name="Magnuson J."/>
            <person name="Mondo S."/>
            <person name="Nolan M."/>
            <person name="Ohm R."/>
            <person name="Pangilinan J."/>
            <person name="Park H.-J."/>
            <person name="Ramirez L."/>
            <person name="Alfaro M."/>
            <person name="Sun H."/>
            <person name="Tritt A."/>
            <person name="Yoshinaga Y."/>
            <person name="Zwiers L.-H."/>
            <person name="Turgeon B."/>
            <person name="Goodwin S."/>
            <person name="Spatafora J."/>
            <person name="Crous P."/>
            <person name="Grigoriev I."/>
        </authorList>
    </citation>
    <scope>NUCLEOTIDE SEQUENCE</scope>
    <source>
        <strain evidence="6">CBS 207.26</strain>
    </source>
</reference>
<evidence type="ECO:0000256" key="3">
    <source>
        <dbReference type="ARBA" id="ARBA00023295"/>
    </source>
</evidence>
<dbReference type="Gene3D" id="2.115.10.20">
    <property type="entry name" value="Glycosyl hydrolase domain, family 43"/>
    <property type="match status" value="2"/>
</dbReference>
<evidence type="ECO:0000313" key="6">
    <source>
        <dbReference type="EMBL" id="KAF2191472.1"/>
    </source>
</evidence>
<dbReference type="GO" id="GO:0004553">
    <property type="term" value="F:hydrolase activity, hydrolyzing O-glycosyl compounds"/>
    <property type="evidence" value="ECO:0007669"/>
    <property type="project" value="InterPro"/>
</dbReference>
<keyword evidence="2 4" id="KW-0378">Hydrolase</keyword>
<dbReference type="OrthoDB" id="408373at2759"/>